<proteinExistence type="predicted"/>
<reference evidence="1 2" key="1">
    <citation type="submission" date="2021-06" db="EMBL/GenBank/DDBJ databases">
        <title>Caerostris darwini draft genome.</title>
        <authorList>
            <person name="Kono N."/>
            <person name="Arakawa K."/>
        </authorList>
    </citation>
    <scope>NUCLEOTIDE SEQUENCE [LARGE SCALE GENOMIC DNA]</scope>
</reference>
<evidence type="ECO:0000313" key="1">
    <source>
        <dbReference type="EMBL" id="GIY19039.1"/>
    </source>
</evidence>
<sequence length="75" mass="8109">MGIQDVFFIPKRAISAFVAHFSATTCHRSQAARLGIRMTPSPSSVRYSSELLRRALSVGGFKSTLKGSHGASQIE</sequence>
<evidence type="ECO:0000313" key="2">
    <source>
        <dbReference type="Proteomes" id="UP001054837"/>
    </source>
</evidence>
<organism evidence="1 2">
    <name type="scientific">Caerostris darwini</name>
    <dbReference type="NCBI Taxonomy" id="1538125"/>
    <lineage>
        <taxon>Eukaryota</taxon>
        <taxon>Metazoa</taxon>
        <taxon>Ecdysozoa</taxon>
        <taxon>Arthropoda</taxon>
        <taxon>Chelicerata</taxon>
        <taxon>Arachnida</taxon>
        <taxon>Araneae</taxon>
        <taxon>Araneomorphae</taxon>
        <taxon>Entelegynae</taxon>
        <taxon>Araneoidea</taxon>
        <taxon>Araneidae</taxon>
        <taxon>Caerostris</taxon>
    </lineage>
</organism>
<keyword evidence="2" id="KW-1185">Reference proteome</keyword>
<dbReference type="Proteomes" id="UP001054837">
    <property type="component" value="Unassembled WGS sequence"/>
</dbReference>
<name>A0AAV4RB39_9ARAC</name>
<accession>A0AAV4RB39</accession>
<protein>
    <submittedName>
        <fullName evidence="1">Uncharacterized protein</fullName>
    </submittedName>
</protein>
<comment type="caution">
    <text evidence="1">The sequence shown here is derived from an EMBL/GenBank/DDBJ whole genome shotgun (WGS) entry which is preliminary data.</text>
</comment>
<dbReference type="AlphaFoldDB" id="A0AAV4RB39"/>
<dbReference type="EMBL" id="BPLQ01006004">
    <property type="protein sequence ID" value="GIY19039.1"/>
    <property type="molecule type" value="Genomic_DNA"/>
</dbReference>
<gene>
    <name evidence="1" type="ORF">CDAR_208321</name>
</gene>